<gene>
    <name evidence="1" type="ORF">BRADI_3g22365v3</name>
</gene>
<dbReference type="STRING" id="15368.I1I3A5"/>
<dbReference type="EnsemblPlants" id="KQJ96305">
    <property type="protein sequence ID" value="KQJ96305"/>
    <property type="gene ID" value="BRADI_3g22365v3"/>
</dbReference>
<dbReference type="InParanoid" id="I1I3A5"/>
<evidence type="ECO:0000313" key="1">
    <source>
        <dbReference type="EMBL" id="KQJ96305.1"/>
    </source>
</evidence>
<reference evidence="1 2" key="1">
    <citation type="journal article" date="2010" name="Nature">
        <title>Genome sequencing and analysis of the model grass Brachypodium distachyon.</title>
        <authorList>
            <consortium name="International Brachypodium Initiative"/>
        </authorList>
    </citation>
    <scope>NUCLEOTIDE SEQUENCE [LARGE SCALE GENOMIC DNA]</scope>
    <source>
        <strain evidence="1 2">Bd21</strain>
    </source>
</reference>
<proteinExistence type="predicted"/>
<dbReference type="OrthoDB" id="342531at2759"/>
<reference evidence="2" key="3">
    <citation type="submission" date="2018-08" db="UniProtKB">
        <authorList>
            <consortium name="EnsemblPlants"/>
        </authorList>
    </citation>
    <scope>IDENTIFICATION</scope>
    <source>
        <strain evidence="2">cv. Bd21</strain>
    </source>
</reference>
<reference evidence="1" key="2">
    <citation type="submission" date="2017-06" db="EMBL/GenBank/DDBJ databases">
        <title>WGS assembly of Brachypodium distachyon.</title>
        <authorList>
            <consortium name="The International Brachypodium Initiative"/>
            <person name="Lucas S."/>
            <person name="Harmon-Smith M."/>
            <person name="Lail K."/>
            <person name="Tice H."/>
            <person name="Grimwood J."/>
            <person name="Bruce D."/>
            <person name="Barry K."/>
            <person name="Shu S."/>
            <person name="Lindquist E."/>
            <person name="Wang M."/>
            <person name="Pitluck S."/>
            <person name="Vogel J.P."/>
            <person name="Garvin D.F."/>
            <person name="Mockler T.C."/>
            <person name="Schmutz J."/>
            <person name="Rokhsar D."/>
            <person name="Bevan M.W."/>
        </authorList>
    </citation>
    <scope>NUCLEOTIDE SEQUENCE</scope>
    <source>
        <strain evidence="1">Bd21</strain>
    </source>
</reference>
<dbReference type="EMBL" id="CM000882">
    <property type="protein sequence ID" value="KQJ96305.1"/>
    <property type="molecule type" value="Genomic_DNA"/>
</dbReference>
<accession>I1I3A5</accession>
<keyword evidence="3" id="KW-1185">Reference proteome</keyword>
<evidence type="ECO:0000313" key="3">
    <source>
        <dbReference type="Proteomes" id="UP000008810"/>
    </source>
</evidence>
<dbReference type="Proteomes" id="UP000008810">
    <property type="component" value="Chromosome 3"/>
</dbReference>
<dbReference type="AlphaFoldDB" id="I1I3A5"/>
<dbReference type="Gramene" id="KQJ96305">
    <property type="protein sequence ID" value="KQJ96305"/>
    <property type="gene ID" value="BRADI_3g22365v3"/>
</dbReference>
<protein>
    <submittedName>
        <fullName evidence="1 2">Uncharacterized protein</fullName>
    </submittedName>
</protein>
<sequence length="137" mass="15635">MVEIQACKIMIEHISPGMDSEGKDQLVADTELYYDMLKTVAYPTFTNIPSVDSLKQRYLPDEAILSEAVESHPVQDWFNTTAGVGDPDALFLALKFQEINNVQRDIFWKLLPYNIHSVLTIFSPKCIFYLCAVDEKK</sequence>
<dbReference type="HOGENOM" id="CLU_1867946_0_0_1"/>
<name>I1I3A5_BRADI</name>
<evidence type="ECO:0000313" key="2">
    <source>
        <dbReference type="EnsemblPlants" id="KQJ96305"/>
    </source>
</evidence>
<organism evidence="1">
    <name type="scientific">Brachypodium distachyon</name>
    <name type="common">Purple false brome</name>
    <name type="synonym">Trachynia distachya</name>
    <dbReference type="NCBI Taxonomy" id="15368"/>
    <lineage>
        <taxon>Eukaryota</taxon>
        <taxon>Viridiplantae</taxon>
        <taxon>Streptophyta</taxon>
        <taxon>Embryophyta</taxon>
        <taxon>Tracheophyta</taxon>
        <taxon>Spermatophyta</taxon>
        <taxon>Magnoliopsida</taxon>
        <taxon>Liliopsida</taxon>
        <taxon>Poales</taxon>
        <taxon>Poaceae</taxon>
        <taxon>BOP clade</taxon>
        <taxon>Pooideae</taxon>
        <taxon>Stipodae</taxon>
        <taxon>Brachypodieae</taxon>
        <taxon>Brachypodium</taxon>
    </lineage>
</organism>